<sequence length="60" mass="6419">MKAVVQTGISYFTRSFVLVYASCILFGQGLQTLTDLAWSLPASMMIGIVGAVMCQKGGQE</sequence>
<protein>
    <submittedName>
        <fullName evidence="1">Uncharacterized protein</fullName>
    </submittedName>
</protein>
<accession>A0A0Z8R7C6</accession>
<proteinExistence type="predicted"/>
<dbReference type="EMBL" id="FIIF01000008">
    <property type="protein sequence ID" value="CYV75755.1"/>
    <property type="molecule type" value="Genomic_DNA"/>
</dbReference>
<dbReference type="RefSeq" id="WP_015647241.1">
    <property type="nucleotide sequence ID" value="NZ_CEDN01000011.1"/>
</dbReference>
<gene>
    <name evidence="1" type="ORF">ERS132444_01234</name>
</gene>
<dbReference type="AlphaFoldDB" id="A0A0Z8R7C6"/>
<dbReference type="Proteomes" id="UP000074825">
    <property type="component" value="Unassembled WGS sequence"/>
</dbReference>
<name>A0A0Z8R7C6_STRSU</name>
<organism evidence="1 2">
    <name type="scientific">Streptococcus suis</name>
    <dbReference type="NCBI Taxonomy" id="1307"/>
    <lineage>
        <taxon>Bacteria</taxon>
        <taxon>Bacillati</taxon>
        <taxon>Bacillota</taxon>
        <taxon>Bacilli</taxon>
        <taxon>Lactobacillales</taxon>
        <taxon>Streptococcaceae</taxon>
        <taxon>Streptococcus</taxon>
    </lineage>
</organism>
<evidence type="ECO:0000313" key="1">
    <source>
        <dbReference type="EMBL" id="CYV75755.1"/>
    </source>
</evidence>
<reference evidence="1 2" key="1">
    <citation type="submission" date="2016-02" db="EMBL/GenBank/DDBJ databases">
        <authorList>
            <consortium name="Pathogen Informatics"/>
        </authorList>
    </citation>
    <scope>NUCLEOTIDE SEQUENCE [LARGE SCALE GENOMIC DNA]</scope>
    <source>
        <strain evidence="1 2">LSS82</strain>
    </source>
</reference>
<evidence type="ECO:0000313" key="2">
    <source>
        <dbReference type="Proteomes" id="UP000074825"/>
    </source>
</evidence>